<proteinExistence type="predicted"/>
<evidence type="ECO:0000313" key="2">
    <source>
        <dbReference type="Proteomes" id="UP001054945"/>
    </source>
</evidence>
<sequence length="84" mass="9116">MKISWGSTRTERNDIFVETDLLQGVPKAVPFSGRAEAPQHVGPHPVCAEVRQCARGPPGVVVWPAERSRGWLGEVKEVGGSVRV</sequence>
<comment type="caution">
    <text evidence="1">The sequence shown here is derived from an EMBL/GenBank/DDBJ whole genome shotgun (WGS) entry which is preliminary data.</text>
</comment>
<accession>A0AAV4VJ31</accession>
<name>A0AAV4VJ31_CAEEX</name>
<dbReference type="EMBL" id="BPLR01014613">
    <property type="protein sequence ID" value="GIY69969.1"/>
    <property type="molecule type" value="Genomic_DNA"/>
</dbReference>
<reference evidence="1 2" key="1">
    <citation type="submission" date="2021-06" db="EMBL/GenBank/DDBJ databases">
        <title>Caerostris extrusa draft genome.</title>
        <authorList>
            <person name="Kono N."/>
            <person name="Arakawa K."/>
        </authorList>
    </citation>
    <scope>NUCLEOTIDE SEQUENCE [LARGE SCALE GENOMIC DNA]</scope>
</reference>
<protein>
    <submittedName>
        <fullName evidence="1">Uncharacterized protein</fullName>
    </submittedName>
</protein>
<keyword evidence="2" id="KW-1185">Reference proteome</keyword>
<evidence type="ECO:0000313" key="1">
    <source>
        <dbReference type="EMBL" id="GIY69969.1"/>
    </source>
</evidence>
<organism evidence="1 2">
    <name type="scientific">Caerostris extrusa</name>
    <name type="common">Bark spider</name>
    <name type="synonym">Caerostris bankana</name>
    <dbReference type="NCBI Taxonomy" id="172846"/>
    <lineage>
        <taxon>Eukaryota</taxon>
        <taxon>Metazoa</taxon>
        <taxon>Ecdysozoa</taxon>
        <taxon>Arthropoda</taxon>
        <taxon>Chelicerata</taxon>
        <taxon>Arachnida</taxon>
        <taxon>Araneae</taxon>
        <taxon>Araneomorphae</taxon>
        <taxon>Entelegynae</taxon>
        <taxon>Araneoidea</taxon>
        <taxon>Araneidae</taxon>
        <taxon>Caerostris</taxon>
    </lineage>
</organism>
<gene>
    <name evidence="1" type="ORF">CEXT_708661</name>
</gene>
<dbReference type="Proteomes" id="UP001054945">
    <property type="component" value="Unassembled WGS sequence"/>
</dbReference>
<dbReference type="AlphaFoldDB" id="A0AAV4VJ31"/>